<feature type="region of interest" description="Disordered" evidence="1">
    <location>
        <begin position="1"/>
        <end position="81"/>
    </location>
</feature>
<dbReference type="Proteomes" id="UP000823674">
    <property type="component" value="Chromosome A08"/>
</dbReference>
<evidence type="ECO:0000313" key="3">
    <source>
        <dbReference type="Proteomes" id="UP000823674"/>
    </source>
</evidence>
<accession>A0ABQ7LRG5</accession>
<proteinExistence type="predicted"/>
<name>A0ABQ7LRG5_BRACM</name>
<feature type="compositionally biased region" description="Basic and acidic residues" evidence="1">
    <location>
        <begin position="19"/>
        <end position="74"/>
    </location>
</feature>
<evidence type="ECO:0000256" key="1">
    <source>
        <dbReference type="SAM" id="MobiDB-lite"/>
    </source>
</evidence>
<organism evidence="2 3">
    <name type="scientific">Brassica rapa subsp. trilocularis</name>
    <dbReference type="NCBI Taxonomy" id="1813537"/>
    <lineage>
        <taxon>Eukaryota</taxon>
        <taxon>Viridiplantae</taxon>
        <taxon>Streptophyta</taxon>
        <taxon>Embryophyta</taxon>
        <taxon>Tracheophyta</taxon>
        <taxon>Spermatophyta</taxon>
        <taxon>Magnoliopsida</taxon>
        <taxon>eudicotyledons</taxon>
        <taxon>Gunneridae</taxon>
        <taxon>Pentapetalae</taxon>
        <taxon>rosids</taxon>
        <taxon>malvids</taxon>
        <taxon>Brassicales</taxon>
        <taxon>Brassicaceae</taxon>
        <taxon>Brassiceae</taxon>
        <taxon>Brassica</taxon>
    </lineage>
</organism>
<comment type="caution">
    <text evidence="2">The sequence shown here is derived from an EMBL/GenBank/DDBJ whole genome shotgun (WGS) entry which is preliminary data.</text>
</comment>
<evidence type="ECO:0000313" key="2">
    <source>
        <dbReference type="EMBL" id="KAG5388210.1"/>
    </source>
</evidence>
<reference evidence="2 3" key="1">
    <citation type="submission" date="2021-03" db="EMBL/GenBank/DDBJ databases">
        <authorList>
            <person name="King G.J."/>
            <person name="Bancroft I."/>
            <person name="Baten A."/>
            <person name="Bloomfield J."/>
            <person name="Borpatragohain P."/>
            <person name="He Z."/>
            <person name="Irish N."/>
            <person name="Irwin J."/>
            <person name="Liu K."/>
            <person name="Mauleon R.P."/>
            <person name="Moore J."/>
            <person name="Morris R."/>
            <person name="Ostergaard L."/>
            <person name="Wang B."/>
            <person name="Wells R."/>
        </authorList>
    </citation>
    <scope>NUCLEOTIDE SEQUENCE [LARGE SCALE GENOMIC DNA]</scope>
    <source>
        <strain evidence="2">R-o-18</strain>
        <tissue evidence="2">Leaf</tissue>
    </source>
</reference>
<dbReference type="EMBL" id="JADBGQ010000007">
    <property type="protein sequence ID" value="KAG5388210.1"/>
    <property type="molecule type" value="Genomic_DNA"/>
</dbReference>
<gene>
    <name evidence="2" type="primary">A08g501450.1_BraROA</name>
    <name evidence="2" type="ORF">IGI04_029751</name>
</gene>
<keyword evidence="3" id="KW-1185">Reference proteome</keyword>
<protein>
    <submittedName>
        <fullName evidence="2">Uncharacterized protein</fullName>
    </submittedName>
</protein>
<sequence>MRSEVNDTTRLSPPLAVAHGEERERGGVGRERREGGAARRERERRETRRRERKKRETTQRREKESTARASDLREFSAGLRF</sequence>